<keyword evidence="2" id="KW-1185">Reference proteome</keyword>
<dbReference type="OrthoDB" id="1263966at2"/>
<accession>A0A502G7S6</accession>
<dbReference type="RefSeq" id="WP_140469763.1">
    <property type="nucleotide sequence ID" value="NZ_RCYZ01000020.1"/>
</dbReference>
<proteinExistence type="predicted"/>
<evidence type="ECO:0000313" key="2">
    <source>
        <dbReference type="Proteomes" id="UP000317646"/>
    </source>
</evidence>
<protein>
    <submittedName>
        <fullName evidence="1">Uncharacterized protein</fullName>
    </submittedName>
</protein>
<name>A0A502G7S6_9BACT</name>
<sequence length="103" mass="11993">MDHRAFFAHYLPALEEAVRHDHEWEVFLVKGPDFFYVGDEQLCQALETVIEAHCDKIPLFDRVGLYFDCLSHGFDAIDGVRTKDYKAMIRQEAAALKQKFEVE</sequence>
<organism evidence="1 2">
    <name type="scientific">Hymenobacter nivis</name>
    <dbReference type="NCBI Taxonomy" id="1850093"/>
    <lineage>
        <taxon>Bacteria</taxon>
        <taxon>Pseudomonadati</taxon>
        <taxon>Bacteroidota</taxon>
        <taxon>Cytophagia</taxon>
        <taxon>Cytophagales</taxon>
        <taxon>Hymenobacteraceae</taxon>
        <taxon>Hymenobacter</taxon>
    </lineage>
</organism>
<comment type="caution">
    <text evidence="1">The sequence shown here is derived from an EMBL/GenBank/DDBJ whole genome shotgun (WGS) entry which is preliminary data.</text>
</comment>
<evidence type="ECO:0000313" key="1">
    <source>
        <dbReference type="EMBL" id="TPG57672.1"/>
    </source>
</evidence>
<gene>
    <name evidence="1" type="ORF">EAH73_22805</name>
</gene>
<dbReference type="Proteomes" id="UP000317646">
    <property type="component" value="Unassembled WGS sequence"/>
</dbReference>
<dbReference type="AlphaFoldDB" id="A0A502G7S6"/>
<dbReference type="EMBL" id="RCYZ01000020">
    <property type="protein sequence ID" value="TPG57672.1"/>
    <property type="molecule type" value="Genomic_DNA"/>
</dbReference>
<reference evidence="1 2" key="1">
    <citation type="journal article" date="2019" name="Environ. Microbiol.">
        <title>Species interactions and distinct microbial communities in high Arctic permafrost affected cryosols are associated with the CH4 and CO2 gas fluxes.</title>
        <authorList>
            <person name="Altshuler I."/>
            <person name="Hamel J."/>
            <person name="Turney S."/>
            <person name="Magnuson E."/>
            <person name="Levesque R."/>
            <person name="Greer C."/>
            <person name="Whyte L.G."/>
        </authorList>
    </citation>
    <scope>NUCLEOTIDE SEQUENCE [LARGE SCALE GENOMIC DNA]</scope>
    <source>
        <strain evidence="1 2">S9.2P</strain>
    </source>
</reference>